<proteinExistence type="predicted"/>
<accession>A0A9P0PAF9</accession>
<dbReference type="AlphaFoldDB" id="A0A9P0PAF9"/>
<keyword evidence="3" id="KW-1185">Reference proteome</keyword>
<protein>
    <recommendedName>
        <fullName evidence="4">Secreted protein</fullName>
    </recommendedName>
</protein>
<feature type="signal peptide" evidence="1">
    <location>
        <begin position="1"/>
        <end position="15"/>
    </location>
</feature>
<evidence type="ECO:0000313" key="2">
    <source>
        <dbReference type="EMBL" id="CAH1975380.1"/>
    </source>
</evidence>
<organism evidence="2 3">
    <name type="scientific">Acanthoscelides obtectus</name>
    <name type="common">Bean weevil</name>
    <name type="synonym">Bruchus obtectus</name>
    <dbReference type="NCBI Taxonomy" id="200917"/>
    <lineage>
        <taxon>Eukaryota</taxon>
        <taxon>Metazoa</taxon>
        <taxon>Ecdysozoa</taxon>
        <taxon>Arthropoda</taxon>
        <taxon>Hexapoda</taxon>
        <taxon>Insecta</taxon>
        <taxon>Pterygota</taxon>
        <taxon>Neoptera</taxon>
        <taxon>Endopterygota</taxon>
        <taxon>Coleoptera</taxon>
        <taxon>Polyphaga</taxon>
        <taxon>Cucujiformia</taxon>
        <taxon>Chrysomeloidea</taxon>
        <taxon>Chrysomelidae</taxon>
        <taxon>Bruchinae</taxon>
        <taxon>Bruchini</taxon>
        <taxon>Acanthoscelides</taxon>
    </lineage>
</organism>
<dbReference type="Proteomes" id="UP001152888">
    <property type="component" value="Unassembled WGS sequence"/>
</dbReference>
<feature type="chain" id="PRO_5040394630" description="Secreted protein" evidence="1">
    <location>
        <begin position="16"/>
        <end position="68"/>
    </location>
</feature>
<gene>
    <name evidence="2" type="ORF">ACAOBT_LOCUS11589</name>
</gene>
<evidence type="ECO:0008006" key="4">
    <source>
        <dbReference type="Google" id="ProtNLM"/>
    </source>
</evidence>
<evidence type="ECO:0000256" key="1">
    <source>
        <dbReference type="SAM" id="SignalP"/>
    </source>
</evidence>
<dbReference type="EMBL" id="CAKOFQ010006835">
    <property type="protein sequence ID" value="CAH1975380.1"/>
    <property type="molecule type" value="Genomic_DNA"/>
</dbReference>
<comment type="caution">
    <text evidence="2">The sequence shown here is derived from an EMBL/GenBank/DDBJ whole genome shotgun (WGS) entry which is preliminary data.</text>
</comment>
<name>A0A9P0PAF9_ACAOB</name>
<evidence type="ECO:0000313" key="3">
    <source>
        <dbReference type="Proteomes" id="UP001152888"/>
    </source>
</evidence>
<reference evidence="2" key="1">
    <citation type="submission" date="2022-03" db="EMBL/GenBank/DDBJ databases">
        <authorList>
            <person name="Sayadi A."/>
        </authorList>
    </citation>
    <scope>NUCLEOTIDE SEQUENCE</scope>
</reference>
<sequence length="68" mass="7877">MKILMKATLLMPVEILLILSQMKTKVIQIHQMIPQIHSQAKQSVVLQLQTTPLMIIHSTQIKKIYRTL</sequence>
<keyword evidence="1" id="KW-0732">Signal</keyword>